<dbReference type="EC" id="6.3.4.19" evidence="8"/>
<dbReference type="SMART" id="SM00977">
    <property type="entry name" value="TilS_C"/>
    <property type="match status" value="1"/>
</dbReference>
<dbReference type="Pfam" id="PF11734">
    <property type="entry name" value="TilS_C"/>
    <property type="match status" value="1"/>
</dbReference>
<reference evidence="10" key="2">
    <citation type="journal article" date="2021" name="PeerJ">
        <title>Extensive microbial diversity within the chicken gut microbiome revealed by metagenomics and culture.</title>
        <authorList>
            <person name="Gilroy R."/>
            <person name="Ravi A."/>
            <person name="Getino M."/>
            <person name="Pursley I."/>
            <person name="Horton D.L."/>
            <person name="Alikhan N.F."/>
            <person name="Baker D."/>
            <person name="Gharbi K."/>
            <person name="Hall N."/>
            <person name="Watson M."/>
            <person name="Adriaenssens E.M."/>
            <person name="Foster-Nyarko E."/>
            <person name="Jarju S."/>
            <person name="Secka A."/>
            <person name="Antonio M."/>
            <person name="Oren A."/>
            <person name="Chaudhuri R.R."/>
            <person name="La Ragione R."/>
            <person name="Hildebrand F."/>
            <person name="Pallen M.J."/>
        </authorList>
    </citation>
    <scope>NUCLEOTIDE SEQUENCE</scope>
    <source>
        <strain evidence="10">D3-1215</strain>
    </source>
</reference>
<evidence type="ECO:0000256" key="4">
    <source>
        <dbReference type="ARBA" id="ARBA00022694"/>
    </source>
</evidence>
<dbReference type="GO" id="GO:0005737">
    <property type="term" value="C:cytoplasm"/>
    <property type="evidence" value="ECO:0007669"/>
    <property type="project" value="UniProtKB-SubCell"/>
</dbReference>
<protein>
    <recommendedName>
        <fullName evidence="8">tRNA(Ile)-lysidine synthase</fullName>
        <ecNumber evidence="8">6.3.4.19</ecNumber>
    </recommendedName>
    <alternativeName>
        <fullName evidence="8">tRNA(Ile)-2-lysyl-cytidine synthase</fullName>
    </alternativeName>
    <alternativeName>
        <fullName evidence="8">tRNA(Ile)-lysidine synthetase</fullName>
    </alternativeName>
</protein>
<dbReference type="InterPro" id="IPR014729">
    <property type="entry name" value="Rossmann-like_a/b/a_fold"/>
</dbReference>
<evidence type="ECO:0000256" key="6">
    <source>
        <dbReference type="ARBA" id="ARBA00022840"/>
    </source>
</evidence>
<organism evidence="10 11">
    <name type="scientific">Candidatus Enterocola intestinipullorum</name>
    <dbReference type="NCBI Taxonomy" id="2840783"/>
    <lineage>
        <taxon>Bacteria</taxon>
        <taxon>Pseudomonadati</taxon>
        <taxon>Bacteroidota</taxon>
        <taxon>Bacteroidia</taxon>
        <taxon>Bacteroidales</taxon>
        <taxon>Candidatus Enterocola</taxon>
    </lineage>
</organism>
<keyword evidence="5 8" id="KW-0547">Nucleotide-binding</keyword>
<sequence length="435" mass="48935">MIERIRTFIQANNIPQPPFTAIAGLSGGADSVVMTHVLTRLGYDVVPVHCNFHLRGAESDRDEQFVSDLCDKWGLQPRIIGFDTLSHAKNKGISVEMAARELRYAYFEEIRSQYGNAAIFVAHHSDDSIETMLLNLIRGTGLAGLCGIKAVNGHIMRPLLCISRDDIENYAKENGLPYVTDSTNMQNDYMRNKIRNKLIPLLKEINPDVIKVLLTDIENFSGAYDIYKASTEKQLREILQSDGKVSRLDVSKLSEVPDKETLLHEWLKKHGFNPSQTKQIASCKNAENGTAFQSRSHVLRKEGGFWTLYEKEPGSEPGSISINDILKIEETNDTTIIKSKDTAVFDASKLQFPLSVRKWQEGDRFHPIGMGGKTKKVSDLLCDLKMPVREKDKVLVLLSRGQIAWVIGIRPDERFKVTPSTKRVIKATIKPPRDS</sequence>
<gene>
    <name evidence="8 10" type="primary">tilS</name>
    <name evidence="10" type="ORF">IAC32_02705</name>
</gene>
<dbReference type="AlphaFoldDB" id="A0A9D9HD88"/>
<keyword evidence="6 8" id="KW-0067">ATP-binding</keyword>
<comment type="caution">
    <text evidence="10">The sequence shown here is derived from an EMBL/GenBank/DDBJ whole genome shotgun (WGS) entry which is preliminary data.</text>
</comment>
<dbReference type="Pfam" id="PF01171">
    <property type="entry name" value="ATP_bind_3"/>
    <property type="match status" value="1"/>
</dbReference>
<feature type="domain" description="Lysidine-tRNA(Ile) synthetase C-terminal" evidence="9">
    <location>
        <begin position="354"/>
        <end position="427"/>
    </location>
</feature>
<evidence type="ECO:0000256" key="5">
    <source>
        <dbReference type="ARBA" id="ARBA00022741"/>
    </source>
</evidence>
<dbReference type="NCBIfam" id="TIGR02433">
    <property type="entry name" value="lysidine_TilS_C"/>
    <property type="match status" value="1"/>
</dbReference>
<dbReference type="InterPro" id="IPR012796">
    <property type="entry name" value="Lysidine-tRNA-synth_C"/>
</dbReference>
<dbReference type="GO" id="GO:0005524">
    <property type="term" value="F:ATP binding"/>
    <property type="evidence" value="ECO:0007669"/>
    <property type="project" value="UniProtKB-UniRule"/>
</dbReference>
<keyword evidence="4 8" id="KW-0819">tRNA processing</keyword>
<dbReference type="GO" id="GO:0032267">
    <property type="term" value="F:tRNA(Ile)-lysidine synthase activity"/>
    <property type="evidence" value="ECO:0007669"/>
    <property type="project" value="UniProtKB-EC"/>
</dbReference>
<accession>A0A9D9HD88</accession>
<dbReference type="CDD" id="cd01992">
    <property type="entry name" value="TilS_N"/>
    <property type="match status" value="1"/>
</dbReference>
<comment type="similarity">
    <text evidence="8">Belongs to the tRNA(Ile)-lysidine synthase family.</text>
</comment>
<dbReference type="GO" id="GO:0006400">
    <property type="term" value="P:tRNA modification"/>
    <property type="evidence" value="ECO:0007669"/>
    <property type="project" value="UniProtKB-UniRule"/>
</dbReference>
<dbReference type="PANTHER" id="PTHR43033">
    <property type="entry name" value="TRNA(ILE)-LYSIDINE SYNTHASE-RELATED"/>
    <property type="match status" value="1"/>
</dbReference>
<keyword evidence="2 8" id="KW-0963">Cytoplasm</keyword>
<comment type="domain">
    <text evidence="8">The N-terminal region contains the highly conserved SGGXDS motif, predicted to be a P-loop motif involved in ATP binding.</text>
</comment>
<evidence type="ECO:0000313" key="11">
    <source>
        <dbReference type="Proteomes" id="UP000823637"/>
    </source>
</evidence>
<comment type="function">
    <text evidence="8">Ligates lysine onto the cytidine present at position 34 of the AUA codon-specific tRNA(Ile) that contains the anticodon CAU, in an ATP-dependent manner. Cytidine is converted to lysidine, thus changing the amino acid specificity of the tRNA from methionine to isoleucine.</text>
</comment>
<dbReference type="SUPFAM" id="SSF52402">
    <property type="entry name" value="Adenine nucleotide alpha hydrolases-like"/>
    <property type="match status" value="1"/>
</dbReference>
<feature type="binding site" evidence="8">
    <location>
        <begin position="26"/>
        <end position="31"/>
    </location>
    <ligand>
        <name>ATP</name>
        <dbReference type="ChEBI" id="CHEBI:30616"/>
    </ligand>
</feature>
<evidence type="ECO:0000259" key="9">
    <source>
        <dbReference type="SMART" id="SM00977"/>
    </source>
</evidence>
<dbReference type="InterPro" id="IPR012795">
    <property type="entry name" value="tRNA_Ile_lys_synt_N"/>
</dbReference>
<evidence type="ECO:0000256" key="2">
    <source>
        <dbReference type="ARBA" id="ARBA00022490"/>
    </source>
</evidence>
<dbReference type="SUPFAM" id="SSF56037">
    <property type="entry name" value="PheT/TilS domain"/>
    <property type="match status" value="1"/>
</dbReference>
<comment type="catalytic activity">
    <reaction evidence="7 8">
        <text>cytidine(34) in tRNA(Ile2) + L-lysine + ATP = lysidine(34) in tRNA(Ile2) + AMP + diphosphate + H(+)</text>
        <dbReference type="Rhea" id="RHEA:43744"/>
        <dbReference type="Rhea" id="RHEA-COMP:10625"/>
        <dbReference type="Rhea" id="RHEA-COMP:10670"/>
        <dbReference type="ChEBI" id="CHEBI:15378"/>
        <dbReference type="ChEBI" id="CHEBI:30616"/>
        <dbReference type="ChEBI" id="CHEBI:32551"/>
        <dbReference type="ChEBI" id="CHEBI:33019"/>
        <dbReference type="ChEBI" id="CHEBI:82748"/>
        <dbReference type="ChEBI" id="CHEBI:83665"/>
        <dbReference type="ChEBI" id="CHEBI:456215"/>
        <dbReference type="EC" id="6.3.4.19"/>
    </reaction>
</comment>
<dbReference type="NCBIfam" id="TIGR02432">
    <property type="entry name" value="lysidine_TilS_N"/>
    <property type="match status" value="1"/>
</dbReference>
<reference evidence="10" key="1">
    <citation type="submission" date="2020-10" db="EMBL/GenBank/DDBJ databases">
        <authorList>
            <person name="Gilroy R."/>
        </authorList>
    </citation>
    <scope>NUCLEOTIDE SEQUENCE</scope>
    <source>
        <strain evidence="10">D3-1215</strain>
    </source>
</reference>
<evidence type="ECO:0000256" key="1">
    <source>
        <dbReference type="ARBA" id="ARBA00004496"/>
    </source>
</evidence>
<keyword evidence="3 8" id="KW-0436">Ligase</keyword>
<dbReference type="InterPro" id="IPR011063">
    <property type="entry name" value="TilS/TtcA_N"/>
</dbReference>
<evidence type="ECO:0000256" key="8">
    <source>
        <dbReference type="HAMAP-Rule" id="MF_01161"/>
    </source>
</evidence>
<dbReference type="InterPro" id="IPR012094">
    <property type="entry name" value="tRNA_Ile_lys_synt"/>
</dbReference>
<dbReference type="Gene3D" id="3.40.50.620">
    <property type="entry name" value="HUPs"/>
    <property type="match status" value="1"/>
</dbReference>
<evidence type="ECO:0000256" key="7">
    <source>
        <dbReference type="ARBA" id="ARBA00048539"/>
    </source>
</evidence>
<dbReference type="PANTHER" id="PTHR43033:SF1">
    <property type="entry name" value="TRNA(ILE)-LYSIDINE SYNTHASE-RELATED"/>
    <property type="match status" value="1"/>
</dbReference>
<dbReference type="HAMAP" id="MF_01161">
    <property type="entry name" value="tRNA_Ile_lys_synt"/>
    <property type="match status" value="1"/>
</dbReference>
<evidence type="ECO:0000313" key="10">
    <source>
        <dbReference type="EMBL" id="MBO8446639.1"/>
    </source>
</evidence>
<dbReference type="EMBL" id="JADIMR010000038">
    <property type="protein sequence ID" value="MBO8446639.1"/>
    <property type="molecule type" value="Genomic_DNA"/>
</dbReference>
<name>A0A9D9HD88_9BACT</name>
<evidence type="ECO:0000256" key="3">
    <source>
        <dbReference type="ARBA" id="ARBA00022598"/>
    </source>
</evidence>
<comment type="subcellular location">
    <subcellularLocation>
        <location evidence="1 8">Cytoplasm</location>
    </subcellularLocation>
</comment>
<dbReference type="Proteomes" id="UP000823637">
    <property type="component" value="Unassembled WGS sequence"/>
</dbReference>
<proteinExistence type="inferred from homology"/>